<comment type="similarity">
    <text evidence="3">Belongs to the aldehyde dehydrogenase family.</text>
</comment>
<protein>
    <recommendedName>
        <fullName evidence="4">Aldehyde dehydrogenase domain-containing protein</fullName>
    </recommendedName>
</protein>
<dbReference type="InterPro" id="IPR015590">
    <property type="entry name" value="Aldehyde_DH_dom"/>
</dbReference>
<dbReference type="OrthoDB" id="310895at2759"/>
<dbReference type="Gene3D" id="3.40.605.10">
    <property type="entry name" value="Aldehyde Dehydrogenase, Chain A, domain 1"/>
    <property type="match status" value="1"/>
</dbReference>
<dbReference type="InterPro" id="IPR029510">
    <property type="entry name" value="Ald_DH_CS_GLU"/>
</dbReference>
<dbReference type="EMBL" id="HBIW01013619">
    <property type="protein sequence ID" value="CAE0696268.1"/>
    <property type="molecule type" value="Transcribed_RNA"/>
</dbReference>
<dbReference type="Proteomes" id="UP000789595">
    <property type="component" value="Unassembled WGS sequence"/>
</dbReference>
<dbReference type="InterPro" id="IPR016160">
    <property type="entry name" value="Ald_DH_CS_CYS"/>
</dbReference>
<dbReference type="GO" id="GO:0016620">
    <property type="term" value="F:oxidoreductase activity, acting on the aldehyde or oxo group of donors, NAD or NADP as acceptor"/>
    <property type="evidence" value="ECO:0007669"/>
    <property type="project" value="InterPro"/>
</dbReference>
<dbReference type="InterPro" id="IPR016163">
    <property type="entry name" value="Ald_DH_C"/>
</dbReference>
<keyword evidence="1 3" id="KW-0560">Oxidoreductase</keyword>
<dbReference type="InterPro" id="IPR016161">
    <property type="entry name" value="Ald_DH/histidinol_DH"/>
</dbReference>
<accession>A0A7S3ZWV8</accession>
<dbReference type="PANTHER" id="PTHR11699">
    <property type="entry name" value="ALDEHYDE DEHYDROGENASE-RELATED"/>
    <property type="match status" value="1"/>
</dbReference>
<dbReference type="Gene3D" id="3.40.309.10">
    <property type="entry name" value="Aldehyde Dehydrogenase, Chain A, domain 2"/>
    <property type="match status" value="1"/>
</dbReference>
<dbReference type="SUPFAM" id="SSF53720">
    <property type="entry name" value="ALDH-like"/>
    <property type="match status" value="1"/>
</dbReference>
<dbReference type="EMBL" id="CAKKNE010000002">
    <property type="protein sequence ID" value="CAH0367568.1"/>
    <property type="molecule type" value="Genomic_DNA"/>
</dbReference>
<evidence type="ECO:0000313" key="5">
    <source>
        <dbReference type="EMBL" id="CAE0696268.1"/>
    </source>
</evidence>
<gene>
    <name evidence="5" type="ORF">PCAL00307_LOCUS11704</name>
    <name evidence="6" type="ORF">PECAL_2P05950</name>
</gene>
<dbReference type="AlphaFoldDB" id="A0A7S3ZWV8"/>
<evidence type="ECO:0000256" key="3">
    <source>
        <dbReference type="RuleBase" id="RU003345"/>
    </source>
</evidence>
<evidence type="ECO:0000256" key="1">
    <source>
        <dbReference type="ARBA" id="ARBA00023002"/>
    </source>
</evidence>
<name>A0A7S3ZWV8_9STRA</name>
<evidence type="ECO:0000313" key="6">
    <source>
        <dbReference type="EMBL" id="CAH0367568.1"/>
    </source>
</evidence>
<feature type="active site" evidence="2">
    <location>
        <position position="307"/>
    </location>
</feature>
<proteinExistence type="inferred from homology"/>
<evidence type="ECO:0000313" key="7">
    <source>
        <dbReference type="Proteomes" id="UP000789595"/>
    </source>
</evidence>
<reference evidence="6" key="2">
    <citation type="submission" date="2021-11" db="EMBL/GenBank/DDBJ databases">
        <authorList>
            <consortium name="Genoscope - CEA"/>
            <person name="William W."/>
        </authorList>
    </citation>
    <scope>NUCLEOTIDE SEQUENCE</scope>
</reference>
<dbReference type="PROSITE" id="PS00070">
    <property type="entry name" value="ALDEHYDE_DEHYDR_CYS"/>
    <property type="match status" value="1"/>
</dbReference>
<evidence type="ECO:0000259" key="4">
    <source>
        <dbReference type="Pfam" id="PF00171"/>
    </source>
</evidence>
<feature type="domain" description="Aldehyde dehydrogenase" evidence="4">
    <location>
        <begin position="72"/>
        <end position="535"/>
    </location>
</feature>
<dbReference type="PROSITE" id="PS00687">
    <property type="entry name" value="ALDEHYDE_DEHYDR_GLU"/>
    <property type="match status" value="1"/>
</dbReference>
<organism evidence="5">
    <name type="scientific">Pelagomonas calceolata</name>
    <dbReference type="NCBI Taxonomy" id="35677"/>
    <lineage>
        <taxon>Eukaryota</taxon>
        <taxon>Sar</taxon>
        <taxon>Stramenopiles</taxon>
        <taxon>Ochrophyta</taxon>
        <taxon>Pelagophyceae</taxon>
        <taxon>Pelagomonadales</taxon>
        <taxon>Pelagomonadaceae</taxon>
        <taxon>Pelagomonas</taxon>
    </lineage>
</organism>
<evidence type="ECO:0000256" key="2">
    <source>
        <dbReference type="PROSITE-ProRule" id="PRU10007"/>
    </source>
</evidence>
<sequence length="596" mass="63524">MYSHEITVDIGQLLYYAAAAVATYYALQFSSILLPIGGKQVVVSEELAEPPAPETKFDLLKHEKAKPDFSVVKCWDPSTLTYLGEVRADTKDTVELKIKKCRAAQEVWAKSSFSQRRQLMKTMLRFVVENQATIAKVAVRDSGKTVTDAIFGEVLVTCEKLKWLAANGESVLRNEKRATGSLVWFTKNVWVEYRPLGVIGAIVPWNYPFHNVFNPVSAALMAGNGIVVKVSPYASWSAAGYFGAALRECLKAVGAPEDLVQIVHGYGAAGAALVSGGIDKCIFVGSPEVGKIVMETASKTLTPVVLELGGKDPFVVCDDCSASDLDRISQIALRGVFQSMGQNCAGPERFFVGSTVYEGFLSRIKPLADQLVVGASNEDVKVDCGAVTMGSLSRDRLQGLVDDAVSKGARILSQGKIPPQELVGTSFFPPTVLVDVPTTARIAQEEIFGPIMCVFAPTSSDEDAIAKANACSFGLSSCAFAASTARAKAVASRLKAGMSSVNDLEGTTYLSQSLPFGGVGESGFDKFAGPEGLRGLCLARSCCEDKLGFARTSIPPPLHYPSKGKGQDFAMGLVELFYGDGVAGKVRGIVKLIKAG</sequence>
<dbReference type="InterPro" id="IPR016162">
    <property type="entry name" value="Ald_DH_N"/>
</dbReference>
<dbReference type="Pfam" id="PF00171">
    <property type="entry name" value="Aldedh"/>
    <property type="match status" value="1"/>
</dbReference>
<reference evidence="5" key="1">
    <citation type="submission" date="2021-01" db="EMBL/GenBank/DDBJ databases">
        <authorList>
            <person name="Corre E."/>
            <person name="Pelletier E."/>
            <person name="Niang G."/>
            <person name="Scheremetjew M."/>
            <person name="Finn R."/>
            <person name="Kale V."/>
            <person name="Holt S."/>
            <person name="Cochrane G."/>
            <person name="Meng A."/>
            <person name="Brown T."/>
            <person name="Cohen L."/>
        </authorList>
    </citation>
    <scope>NUCLEOTIDE SEQUENCE</scope>
    <source>
        <strain evidence="5">CCMP1756</strain>
    </source>
</reference>
<keyword evidence="7" id="KW-1185">Reference proteome</keyword>